<reference evidence="2 3" key="1">
    <citation type="submission" date="2015-05" db="EMBL/GenBank/DDBJ databases">
        <title>Critical biogeochemical functions in the subsurface are associated with bacteria from new phyla and little studied lineages.</title>
        <authorList>
            <person name="Hug L.A."/>
            <person name="Thomas B.C."/>
            <person name="Sharon I."/>
            <person name="Brown C.T."/>
            <person name="Sharma R."/>
            <person name="Hettich R.L."/>
            <person name="Wilkins M.J."/>
            <person name="Williams K.H."/>
            <person name="Singh A."/>
            <person name="Banfield J.F."/>
        </authorList>
    </citation>
    <scope>NUCLEOTIDE SEQUENCE [LARGE SCALE GENOMIC DNA]</scope>
    <source>
        <strain evidence="2">CSP1-7</strain>
    </source>
</reference>
<dbReference type="STRING" id="1576480.XU08_C0001G0279"/>
<dbReference type="PROSITE" id="PS50234">
    <property type="entry name" value="VWFA"/>
    <property type="match status" value="1"/>
</dbReference>
<dbReference type="CDD" id="cd00198">
    <property type="entry name" value="vWFA"/>
    <property type="match status" value="1"/>
</dbReference>
<dbReference type="AlphaFoldDB" id="A0A0T5ZYJ9"/>
<organism evidence="2 3">
    <name type="scientific">candidate division WWE3 bacterium CSP1-7</name>
    <dbReference type="NCBI Taxonomy" id="1576480"/>
    <lineage>
        <taxon>Bacteria</taxon>
        <taxon>Katanobacteria</taxon>
    </lineage>
</organism>
<accession>A0A0T5ZYJ9</accession>
<gene>
    <name evidence="2" type="ORF">XU08_C0001G0279</name>
</gene>
<dbReference type="Gene3D" id="3.40.50.410">
    <property type="entry name" value="von Willebrand factor, type A domain"/>
    <property type="match status" value="1"/>
</dbReference>
<evidence type="ECO:0000313" key="3">
    <source>
        <dbReference type="Proteomes" id="UP000051297"/>
    </source>
</evidence>
<dbReference type="Pfam" id="PF00092">
    <property type="entry name" value="VWA"/>
    <property type="match status" value="1"/>
</dbReference>
<sequence>MSKGLITIDGKEVGKPALIKKENSITIDGKEMGSGGLVDLVFIIDTTISMSGKIHGLLKTCSEFVDDFARLGLDQQIAVVSYGYLAVPGDRIDASPFTSKIEVVKRYLSDIHRNYGGGRFGESSPEAIEKAITLGFRPGSVQVFILITDEHARNDWSRIEALGARLIRSEILVFVISDPQDCYKRMAKQSGGSWYQIAADTNFSSILDLFRAVSKKVSQVVLDVHQLGHGSVSRYRQLSSGK</sequence>
<name>A0A0T5ZYJ9_UNCKA</name>
<protein>
    <submittedName>
        <fullName evidence="2">von Willebrand factor type A</fullName>
    </submittedName>
</protein>
<dbReference type="SUPFAM" id="SSF53300">
    <property type="entry name" value="vWA-like"/>
    <property type="match status" value="1"/>
</dbReference>
<comment type="caution">
    <text evidence="2">The sequence shown here is derived from an EMBL/GenBank/DDBJ whole genome shotgun (WGS) entry which is preliminary data.</text>
</comment>
<evidence type="ECO:0000313" key="2">
    <source>
        <dbReference type="EMBL" id="KRT67867.1"/>
    </source>
</evidence>
<dbReference type="InterPro" id="IPR036465">
    <property type="entry name" value="vWFA_dom_sf"/>
</dbReference>
<dbReference type="Proteomes" id="UP000051297">
    <property type="component" value="Unassembled WGS sequence"/>
</dbReference>
<proteinExistence type="predicted"/>
<feature type="domain" description="VWFA" evidence="1">
    <location>
        <begin position="39"/>
        <end position="177"/>
    </location>
</feature>
<dbReference type="EMBL" id="LDXK01000001">
    <property type="protein sequence ID" value="KRT67867.1"/>
    <property type="molecule type" value="Genomic_DNA"/>
</dbReference>
<evidence type="ECO:0000259" key="1">
    <source>
        <dbReference type="PROSITE" id="PS50234"/>
    </source>
</evidence>
<dbReference type="InterPro" id="IPR002035">
    <property type="entry name" value="VWF_A"/>
</dbReference>